<evidence type="ECO:0000256" key="2">
    <source>
        <dbReference type="ARBA" id="ARBA00023125"/>
    </source>
</evidence>
<name>A0A1I7ECN6_9RHOB</name>
<dbReference type="Gene3D" id="1.10.10.10">
    <property type="entry name" value="Winged helix-like DNA-binding domain superfamily/Winged helix DNA-binding domain"/>
    <property type="match status" value="1"/>
</dbReference>
<dbReference type="PANTHER" id="PTHR33204">
    <property type="entry name" value="TRANSCRIPTIONAL REGULATOR, MARR FAMILY"/>
    <property type="match status" value="1"/>
</dbReference>
<reference evidence="5 6" key="1">
    <citation type="submission" date="2016-10" db="EMBL/GenBank/DDBJ databases">
        <authorList>
            <person name="de Groot N.N."/>
        </authorList>
    </citation>
    <scope>NUCLEOTIDE SEQUENCE [LARGE SCALE GENOMIC DNA]</scope>
    <source>
        <strain evidence="5 6">CGMCC 1.10959</strain>
    </source>
</reference>
<dbReference type="PANTHER" id="PTHR33204:SF37">
    <property type="entry name" value="HTH-TYPE TRANSCRIPTIONAL REGULATOR YODB"/>
    <property type="match status" value="1"/>
</dbReference>
<evidence type="ECO:0000259" key="4">
    <source>
        <dbReference type="PROSITE" id="PS51118"/>
    </source>
</evidence>
<keyword evidence="6" id="KW-1185">Reference proteome</keyword>
<evidence type="ECO:0000256" key="3">
    <source>
        <dbReference type="ARBA" id="ARBA00023163"/>
    </source>
</evidence>
<keyword evidence="3" id="KW-0804">Transcription</keyword>
<sequence>MPRTPPQCPMDSILRLLMGPWTTHIIWVLSDQGPQRFGVLKRAVPGISTRMLTERLRMLQRAGVVWREQAETIPPAVTYGLTPRGNDLRGVLDAMGEIAERWKTEGVFEGDDLGGAASPNSRL</sequence>
<dbReference type="InterPro" id="IPR036388">
    <property type="entry name" value="WH-like_DNA-bd_sf"/>
</dbReference>
<dbReference type="PROSITE" id="PS51118">
    <property type="entry name" value="HTH_HXLR"/>
    <property type="match status" value="1"/>
</dbReference>
<dbReference type="InterPro" id="IPR002577">
    <property type="entry name" value="HTH_HxlR"/>
</dbReference>
<dbReference type="InterPro" id="IPR036390">
    <property type="entry name" value="WH_DNA-bd_sf"/>
</dbReference>
<feature type="domain" description="HTH hxlR-type" evidence="4">
    <location>
        <begin position="8"/>
        <end position="107"/>
    </location>
</feature>
<dbReference type="GO" id="GO:0003677">
    <property type="term" value="F:DNA binding"/>
    <property type="evidence" value="ECO:0007669"/>
    <property type="project" value="UniProtKB-KW"/>
</dbReference>
<evidence type="ECO:0000256" key="1">
    <source>
        <dbReference type="ARBA" id="ARBA00023015"/>
    </source>
</evidence>
<evidence type="ECO:0000313" key="5">
    <source>
        <dbReference type="EMBL" id="SFU21726.1"/>
    </source>
</evidence>
<dbReference type="STRING" id="999627.SAMN05216236_1676"/>
<dbReference type="Proteomes" id="UP000182466">
    <property type="component" value="Unassembled WGS sequence"/>
</dbReference>
<dbReference type="RefSeq" id="WP_074920833.1">
    <property type="nucleotide sequence ID" value="NZ_FPAW01000067.1"/>
</dbReference>
<keyword evidence="2" id="KW-0238">DNA-binding</keyword>
<organism evidence="5 6">
    <name type="scientific">Sedimentitalea nanhaiensis</name>
    <dbReference type="NCBI Taxonomy" id="999627"/>
    <lineage>
        <taxon>Bacteria</taxon>
        <taxon>Pseudomonadati</taxon>
        <taxon>Pseudomonadota</taxon>
        <taxon>Alphaproteobacteria</taxon>
        <taxon>Rhodobacterales</taxon>
        <taxon>Paracoccaceae</taxon>
        <taxon>Sedimentitalea</taxon>
    </lineage>
</organism>
<proteinExistence type="predicted"/>
<dbReference type="AlphaFoldDB" id="A0A1I7ECN6"/>
<evidence type="ECO:0000313" key="6">
    <source>
        <dbReference type="Proteomes" id="UP000182466"/>
    </source>
</evidence>
<keyword evidence="1" id="KW-0805">Transcription regulation</keyword>
<accession>A0A1I7ECN6</accession>
<dbReference type="SUPFAM" id="SSF46785">
    <property type="entry name" value="Winged helix' DNA-binding domain"/>
    <property type="match status" value="1"/>
</dbReference>
<dbReference type="Pfam" id="PF01638">
    <property type="entry name" value="HxlR"/>
    <property type="match status" value="1"/>
</dbReference>
<protein>
    <submittedName>
        <fullName evidence="5">Transcriptional regulator, HxlR family</fullName>
    </submittedName>
</protein>
<gene>
    <name evidence="5" type="ORF">SAMN05216236_1676</name>
</gene>
<dbReference type="EMBL" id="FPAW01000067">
    <property type="protein sequence ID" value="SFU21726.1"/>
    <property type="molecule type" value="Genomic_DNA"/>
</dbReference>
<dbReference type="eggNOG" id="COG1733">
    <property type="taxonomic scope" value="Bacteria"/>
</dbReference>